<name>A0ABU0S7S3_9HYPH</name>
<dbReference type="NCBIfam" id="TIGR01375">
    <property type="entry name" value="soxG"/>
    <property type="match status" value="1"/>
</dbReference>
<evidence type="ECO:0000313" key="1">
    <source>
        <dbReference type="EMBL" id="MDQ0996794.1"/>
    </source>
</evidence>
<proteinExistence type="predicted"/>
<dbReference type="Gene3D" id="3.30.70.1520">
    <property type="entry name" value="Heterotetrameric sarcosine oxidase"/>
    <property type="match status" value="1"/>
</dbReference>
<dbReference type="InterPro" id="IPR007375">
    <property type="entry name" value="SoxG"/>
</dbReference>
<organism evidence="1 2">
    <name type="scientific">Phyllobacterium ifriqiyense</name>
    <dbReference type="NCBI Taxonomy" id="314238"/>
    <lineage>
        <taxon>Bacteria</taxon>
        <taxon>Pseudomonadati</taxon>
        <taxon>Pseudomonadota</taxon>
        <taxon>Alphaproteobacteria</taxon>
        <taxon>Hyphomicrobiales</taxon>
        <taxon>Phyllobacteriaceae</taxon>
        <taxon>Phyllobacterium</taxon>
    </lineage>
</organism>
<dbReference type="InterPro" id="IPR006280">
    <property type="entry name" value="SoxG_het"/>
</dbReference>
<gene>
    <name evidence="1" type="ORF">QFZ34_001976</name>
</gene>
<dbReference type="RefSeq" id="WP_307279966.1">
    <property type="nucleotide sequence ID" value="NZ_JAUSZT010000003.1"/>
</dbReference>
<dbReference type="EMBL" id="JAUSZT010000003">
    <property type="protein sequence ID" value="MDQ0996794.1"/>
    <property type="molecule type" value="Genomic_DNA"/>
</dbReference>
<keyword evidence="1" id="KW-0560">Oxidoreductase</keyword>
<dbReference type="SUPFAM" id="SSF103025">
    <property type="entry name" value="Folate-binding domain"/>
    <property type="match status" value="1"/>
</dbReference>
<dbReference type="Proteomes" id="UP001237780">
    <property type="component" value="Unassembled WGS sequence"/>
</dbReference>
<accession>A0ABU0S7S3</accession>
<dbReference type="InterPro" id="IPR027266">
    <property type="entry name" value="TrmE/GcvT-like"/>
</dbReference>
<sequence>MVEVIGATRLHPLQAGHSSALSVSVTLAENATRLSLRAREDAIPAISKALGLSLPTKPKTSTSEGTRSALWLGPDEWLIIDTADSSVVADIAKAKVLHSAVDISHRNIGILVSGKGADAVVNGGCPQDLSLAVFPVGAASRTVLGKIEIVLWRLAENEFRVECWRSFSNYAYAFLQESARDVAV</sequence>
<dbReference type="Gene3D" id="3.30.1360.120">
    <property type="entry name" value="Probable tRNA modification gtpase trme, domain 1"/>
    <property type="match status" value="1"/>
</dbReference>
<evidence type="ECO:0000313" key="2">
    <source>
        <dbReference type="Proteomes" id="UP001237780"/>
    </source>
</evidence>
<reference evidence="1 2" key="1">
    <citation type="submission" date="2023-07" db="EMBL/GenBank/DDBJ databases">
        <title>Comparative genomics of wheat-associated soil bacteria to identify genetic determinants of phenazine resistance.</title>
        <authorList>
            <person name="Mouncey N."/>
        </authorList>
    </citation>
    <scope>NUCLEOTIDE SEQUENCE [LARGE SCALE GENOMIC DNA]</scope>
    <source>
        <strain evidence="1 2">W4I11</strain>
    </source>
</reference>
<dbReference type="Pfam" id="PF04268">
    <property type="entry name" value="SoxG"/>
    <property type="match status" value="1"/>
</dbReference>
<protein>
    <submittedName>
        <fullName evidence="1">Sarcosine oxidase subunit gamma</fullName>
        <ecNumber evidence="1">1.5.3.1</ecNumber>
    </submittedName>
</protein>
<keyword evidence="2" id="KW-1185">Reference proteome</keyword>
<comment type="caution">
    <text evidence="1">The sequence shown here is derived from an EMBL/GenBank/DDBJ whole genome shotgun (WGS) entry which is preliminary data.</text>
</comment>
<dbReference type="GO" id="GO:0008115">
    <property type="term" value="F:sarcosine oxidase activity"/>
    <property type="evidence" value="ECO:0007669"/>
    <property type="project" value="UniProtKB-EC"/>
</dbReference>
<dbReference type="EC" id="1.5.3.1" evidence="1"/>